<gene>
    <name evidence="1" type="ORF">AMS68_006734</name>
</gene>
<evidence type="ECO:0000313" key="2">
    <source>
        <dbReference type="Proteomes" id="UP000503462"/>
    </source>
</evidence>
<reference evidence="1 2" key="1">
    <citation type="journal article" date="2016" name="Sci. Rep.">
        <title>Peltaster fructicola genome reveals evolution from an invasive phytopathogen to an ectophytic parasite.</title>
        <authorList>
            <person name="Xu C."/>
            <person name="Chen H."/>
            <person name="Gleason M.L."/>
            <person name="Xu J.R."/>
            <person name="Liu H."/>
            <person name="Zhang R."/>
            <person name="Sun G."/>
        </authorList>
    </citation>
    <scope>NUCLEOTIDE SEQUENCE [LARGE SCALE GENOMIC DNA]</scope>
    <source>
        <strain evidence="1 2">LNHT1506</strain>
    </source>
</reference>
<protein>
    <submittedName>
        <fullName evidence="1">Uncharacterized protein</fullName>
    </submittedName>
</protein>
<evidence type="ECO:0000313" key="1">
    <source>
        <dbReference type="EMBL" id="QIX01217.1"/>
    </source>
</evidence>
<keyword evidence="2" id="KW-1185">Reference proteome</keyword>
<dbReference type="AlphaFoldDB" id="A0A6H0Y2I3"/>
<name>A0A6H0Y2I3_9PEZI</name>
<dbReference type="Proteomes" id="UP000503462">
    <property type="component" value="Chromosome 4"/>
</dbReference>
<sequence length="101" mass="11350">MSSLYCCAQHSFLVRGSPLPPKAKTRGRAIQLIPYRQQPSSRSAAFLQSKTTGNHTTAFEFFHNLKKFTQRQESKGLRSSRILITSNNHTSNYKLGAPLPN</sequence>
<dbReference type="EMBL" id="CP051142">
    <property type="protein sequence ID" value="QIX01217.1"/>
    <property type="molecule type" value="Genomic_DNA"/>
</dbReference>
<accession>A0A6H0Y2I3</accession>
<organism evidence="1 2">
    <name type="scientific">Peltaster fructicola</name>
    <dbReference type="NCBI Taxonomy" id="286661"/>
    <lineage>
        <taxon>Eukaryota</taxon>
        <taxon>Fungi</taxon>
        <taxon>Dikarya</taxon>
        <taxon>Ascomycota</taxon>
        <taxon>Pezizomycotina</taxon>
        <taxon>Dothideomycetes</taxon>
        <taxon>Dothideomycetes incertae sedis</taxon>
        <taxon>Peltaster</taxon>
    </lineage>
</organism>
<proteinExistence type="predicted"/>